<comment type="caution">
    <text evidence="2">The sequence shown here is derived from an EMBL/GenBank/DDBJ whole genome shotgun (WGS) entry which is preliminary data.</text>
</comment>
<accession>A0ABQ7MWP7</accession>
<keyword evidence="1" id="KW-0812">Transmembrane</keyword>
<protein>
    <submittedName>
        <fullName evidence="2">Uncharacterized protein</fullName>
    </submittedName>
</protein>
<feature type="transmembrane region" description="Helical" evidence="1">
    <location>
        <begin position="110"/>
        <end position="131"/>
    </location>
</feature>
<proteinExistence type="predicted"/>
<evidence type="ECO:0000256" key="1">
    <source>
        <dbReference type="SAM" id="Phobius"/>
    </source>
</evidence>
<evidence type="ECO:0000313" key="3">
    <source>
        <dbReference type="Proteomes" id="UP000823674"/>
    </source>
</evidence>
<keyword evidence="1" id="KW-0472">Membrane</keyword>
<name>A0ABQ7MWP7_BRACM</name>
<organism evidence="2 3">
    <name type="scientific">Brassica rapa subsp. trilocularis</name>
    <dbReference type="NCBI Taxonomy" id="1813537"/>
    <lineage>
        <taxon>Eukaryota</taxon>
        <taxon>Viridiplantae</taxon>
        <taxon>Streptophyta</taxon>
        <taxon>Embryophyta</taxon>
        <taxon>Tracheophyta</taxon>
        <taxon>Spermatophyta</taxon>
        <taxon>Magnoliopsida</taxon>
        <taxon>eudicotyledons</taxon>
        <taxon>Gunneridae</taxon>
        <taxon>Pentapetalae</taxon>
        <taxon>rosids</taxon>
        <taxon>malvids</taxon>
        <taxon>Brassicales</taxon>
        <taxon>Brassicaceae</taxon>
        <taxon>Brassiceae</taxon>
        <taxon>Brassica</taxon>
    </lineage>
</organism>
<evidence type="ECO:0000313" key="2">
    <source>
        <dbReference type="EMBL" id="KAG5403042.1"/>
    </source>
</evidence>
<dbReference type="EMBL" id="JADBGQ010000003">
    <property type="protein sequence ID" value="KAG5403042.1"/>
    <property type="molecule type" value="Genomic_DNA"/>
</dbReference>
<keyword evidence="1" id="KW-1133">Transmembrane helix</keyword>
<sequence>MFLQRIFSFPFYPFLLKGYFSLLASLCQTALIPIVGILKSRVQLYLILLVRYCPLWALEAGPHGFTFGFFPKRPRFLRRIIFGTTLYQLSQGFLLECFSHNIVEIVKSRVQFYLILLTFLCLISDVGLNLLSHILSLKLRTTFISYVSFITSPFFENVLPQHHRFHDLLTNLCLTSFFFFKGFRSYLKGILVFLQIFINCSDTNCWDC</sequence>
<gene>
    <name evidence="2" type="primary">A03g500660.1_BraROA</name>
    <name evidence="2" type="ORF">IGI04_009161</name>
</gene>
<reference evidence="2 3" key="1">
    <citation type="submission" date="2021-03" db="EMBL/GenBank/DDBJ databases">
        <authorList>
            <person name="King G.J."/>
            <person name="Bancroft I."/>
            <person name="Baten A."/>
            <person name="Bloomfield J."/>
            <person name="Borpatragohain P."/>
            <person name="He Z."/>
            <person name="Irish N."/>
            <person name="Irwin J."/>
            <person name="Liu K."/>
            <person name="Mauleon R.P."/>
            <person name="Moore J."/>
            <person name="Morris R."/>
            <person name="Ostergaard L."/>
            <person name="Wang B."/>
            <person name="Wells R."/>
        </authorList>
    </citation>
    <scope>NUCLEOTIDE SEQUENCE [LARGE SCALE GENOMIC DNA]</scope>
    <source>
        <strain evidence="2">R-o-18</strain>
        <tissue evidence="2">Leaf</tissue>
    </source>
</reference>
<keyword evidence="3" id="KW-1185">Reference proteome</keyword>
<feature type="transmembrane region" description="Helical" evidence="1">
    <location>
        <begin position="20"/>
        <end position="38"/>
    </location>
</feature>
<dbReference type="Proteomes" id="UP000823674">
    <property type="component" value="Chromosome A03"/>
</dbReference>